<dbReference type="GO" id="GO:0003700">
    <property type="term" value="F:DNA-binding transcription factor activity"/>
    <property type="evidence" value="ECO:0007669"/>
    <property type="project" value="InterPro"/>
</dbReference>
<dbReference type="InterPro" id="IPR012712">
    <property type="entry name" value="HpaR/FarR"/>
</dbReference>
<dbReference type="PANTHER" id="PTHR33164">
    <property type="entry name" value="TRANSCRIPTIONAL REGULATOR, MARR FAMILY"/>
    <property type="match status" value="1"/>
</dbReference>
<evidence type="ECO:0000256" key="3">
    <source>
        <dbReference type="ARBA" id="ARBA00023163"/>
    </source>
</evidence>
<keyword evidence="1" id="KW-0805">Transcription regulation</keyword>
<dbReference type="SUPFAM" id="SSF46785">
    <property type="entry name" value="Winged helix' DNA-binding domain"/>
    <property type="match status" value="1"/>
</dbReference>
<dbReference type="KEGG" id="psin:CAK95_28325"/>
<evidence type="ECO:0000313" key="6">
    <source>
        <dbReference type="Proteomes" id="UP000194137"/>
    </source>
</evidence>
<name>A0A1W7A0Y6_9HYPH</name>
<dbReference type="AlphaFoldDB" id="A0A1W7A0Y6"/>
<organism evidence="5 6">
    <name type="scientific">Pseudorhodoplanes sinuspersici</name>
    <dbReference type="NCBI Taxonomy" id="1235591"/>
    <lineage>
        <taxon>Bacteria</taxon>
        <taxon>Pseudomonadati</taxon>
        <taxon>Pseudomonadota</taxon>
        <taxon>Alphaproteobacteria</taxon>
        <taxon>Hyphomicrobiales</taxon>
        <taxon>Pseudorhodoplanes</taxon>
    </lineage>
</organism>
<evidence type="ECO:0000256" key="2">
    <source>
        <dbReference type="ARBA" id="ARBA00023125"/>
    </source>
</evidence>
<dbReference type="GO" id="GO:0003677">
    <property type="term" value="F:DNA binding"/>
    <property type="evidence" value="ECO:0007669"/>
    <property type="project" value="UniProtKB-KW"/>
</dbReference>
<evidence type="ECO:0000256" key="1">
    <source>
        <dbReference type="ARBA" id="ARBA00023015"/>
    </source>
</evidence>
<dbReference type="GO" id="GO:0045892">
    <property type="term" value="P:negative regulation of DNA-templated transcription"/>
    <property type="evidence" value="ECO:0007669"/>
    <property type="project" value="InterPro"/>
</dbReference>
<keyword evidence="6" id="KW-1185">Reference proteome</keyword>
<dbReference type="SMART" id="SM00347">
    <property type="entry name" value="HTH_MARR"/>
    <property type="match status" value="1"/>
</dbReference>
<dbReference type="PROSITE" id="PS01117">
    <property type="entry name" value="HTH_MARR_1"/>
    <property type="match status" value="1"/>
</dbReference>
<dbReference type="InterPro" id="IPR000835">
    <property type="entry name" value="HTH_MarR-typ"/>
</dbReference>
<dbReference type="EMBL" id="CP021112">
    <property type="protein sequence ID" value="ARQ03253.1"/>
    <property type="molecule type" value="Genomic_DNA"/>
</dbReference>
<dbReference type="NCBIfam" id="TIGR02337">
    <property type="entry name" value="HpaR"/>
    <property type="match status" value="1"/>
</dbReference>
<dbReference type="InterPro" id="IPR036390">
    <property type="entry name" value="WH_DNA-bd_sf"/>
</dbReference>
<dbReference type="InterPro" id="IPR036388">
    <property type="entry name" value="WH-like_DNA-bd_sf"/>
</dbReference>
<sequence>MRPFQRSLPMQLMLAREAIMQRFRPHLTAHGLTDQQWRIVRALNEVEALEIVELGRACCLHAASLSRILPKLEANGLVSRRGNKQDQRRIIVSLTAKGRRLFETVAPQSEAIYAALAQEIGPMRLEQIYGLLDEVIGVLAKPQRRVPSAAARSRVAVRRAALR</sequence>
<evidence type="ECO:0000259" key="4">
    <source>
        <dbReference type="PROSITE" id="PS50995"/>
    </source>
</evidence>
<dbReference type="OrthoDB" id="8588347at2"/>
<accession>A0A1W7A0Y6</accession>
<dbReference type="PANTHER" id="PTHR33164:SF13">
    <property type="entry name" value="4-HYDROXYPHENYLACETATE CATABOLISM PROTEIN"/>
    <property type="match status" value="1"/>
</dbReference>
<keyword evidence="2" id="KW-0238">DNA-binding</keyword>
<dbReference type="InterPro" id="IPR039422">
    <property type="entry name" value="MarR/SlyA-like"/>
</dbReference>
<keyword evidence="3" id="KW-0804">Transcription</keyword>
<evidence type="ECO:0000313" key="5">
    <source>
        <dbReference type="EMBL" id="ARQ03253.1"/>
    </source>
</evidence>
<dbReference type="Pfam" id="PF01047">
    <property type="entry name" value="MarR"/>
    <property type="match status" value="1"/>
</dbReference>
<feature type="domain" description="HTH marR-type" evidence="4">
    <location>
        <begin position="5"/>
        <end position="137"/>
    </location>
</feature>
<protein>
    <submittedName>
        <fullName evidence="5">Homoprotocatechuate degradation operon regulator HpaR</fullName>
    </submittedName>
</protein>
<reference evidence="5 6" key="1">
    <citation type="submission" date="2017-05" db="EMBL/GenBank/DDBJ databases">
        <title>Full genome sequence of Pseudorhodoplanes sinuspersici.</title>
        <authorList>
            <person name="Dastgheib S.M.M."/>
            <person name="Shavandi M."/>
            <person name="Tirandaz H."/>
        </authorList>
    </citation>
    <scope>NUCLEOTIDE SEQUENCE [LARGE SCALE GENOMIC DNA]</scope>
    <source>
        <strain evidence="5 6">RIPI110</strain>
    </source>
</reference>
<proteinExistence type="predicted"/>
<gene>
    <name evidence="5" type="ORF">CAK95_28325</name>
</gene>
<dbReference type="PROSITE" id="PS50995">
    <property type="entry name" value="HTH_MARR_2"/>
    <property type="match status" value="1"/>
</dbReference>
<dbReference type="Proteomes" id="UP000194137">
    <property type="component" value="Chromosome"/>
</dbReference>
<dbReference type="STRING" id="1235591.CAK95_28325"/>
<dbReference type="PRINTS" id="PR00598">
    <property type="entry name" value="HTHMARR"/>
</dbReference>
<dbReference type="GO" id="GO:0006950">
    <property type="term" value="P:response to stress"/>
    <property type="evidence" value="ECO:0007669"/>
    <property type="project" value="TreeGrafter"/>
</dbReference>
<dbReference type="Gene3D" id="1.10.10.10">
    <property type="entry name" value="Winged helix-like DNA-binding domain superfamily/Winged helix DNA-binding domain"/>
    <property type="match status" value="1"/>
</dbReference>
<dbReference type="InterPro" id="IPR023187">
    <property type="entry name" value="Tscrpt_reg_MarR-type_CS"/>
</dbReference>